<proteinExistence type="predicted"/>
<dbReference type="InterPro" id="IPR017896">
    <property type="entry name" value="4Fe4S_Fe-S-bd"/>
</dbReference>
<feature type="transmembrane region" description="Helical" evidence="7">
    <location>
        <begin position="185"/>
        <end position="203"/>
    </location>
</feature>
<keyword evidence="3" id="KW-0479">Metal-binding</keyword>
<dbReference type="Pfam" id="PF12801">
    <property type="entry name" value="Fer4_5"/>
    <property type="match status" value="2"/>
</dbReference>
<name>D7DTJ8_METV3</name>
<accession>D7DTJ8</accession>
<evidence type="ECO:0000256" key="6">
    <source>
        <dbReference type="ARBA" id="ARBA00023014"/>
    </source>
</evidence>
<dbReference type="EMBL" id="CP002057">
    <property type="protein sequence ID" value="ADI36458.1"/>
    <property type="molecule type" value="Genomic_DNA"/>
</dbReference>
<evidence type="ECO:0000256" key="4">
    <source>
        <dbReference type="ARBA" id="ARBA00022982"/>
    </source>
</evidence>
<evidence type="ECO:0000313" key="10">
    <source>
        <dbReference type="Proteomes" id="UP000007722"/>
    </source>
</evidence>
<evidence type="ECO:0000259" key="8">
    <source>
        <dbReference type="Pfam" id="PF12801"/>
    </source>
</evidence>
<keyword evidence="2" id="KW-0004">4Fe-4S</keyword>
<dbReference type="PANTHER" id="PTHR30176">
    <property type="entry name" value="FERREDOXIN-TYPE PROTEIN NAPH"/>
    <property type="match status" value="1"/>
</dbReference>
<keyword evidence="7" id="KW-1133">Transmembrane helix</keyword>
<dbReference type="HOGENOM" id="CLU_1269936_0_0_2"/>
<dbReference type="GO" id="GO:0005886">
    <property type="term" value="C:plasma membrane"/>
    <property type="evidence" value="ECO:0007669"/>
    <property type="project" value="TreeGrafter"/>
</dbReference>
<keyword evidence="10" id="KW-1185">Reference proteome</keyword>
<gene>
    <name evidence="9" type="ordered locus">Mvol_0799</name>
</gene>
<feature type="transmembrane region" description="Helical" evidence="7">
    <location>
        <begin position="133"/>
        <end position="152"/>
    </location>
</feature>
<feature type="domain" description="4Fe-4S ferredoxin-type" evidence="8">
    <location>
        <begin position="85"/>
        <end position="120"/>
    </location>
</feature>
<feature type="transmembrane region" description="Helical" evidence="7">
    <location>
        <begin position="38"/>
        <end position="56"/>
    </location>
</feature>
<dbReference type="AlphaFoldDB" id="D7DTJ8"/>
<evidence type="ECO:0000256" key="7">
    <source>
        <dbReference type="SAM" id="Phobius"/>
    </source>
</evidence>
<evidence type="ECO:0000256" key="3">
    <source>
        <dbReference type="ARBA" id="ARBA00022723"/>
    </source>
</evidence>
<evidence type="ECO:0000256" key="2">
    <source>
        <dbReference type="ARBA" id="ARBA00022485"/>
    </source>
</evidence>
<keyword evidence="7" id="KW-0812">Transmembrane</keyword>
<dbReference type="STRING" id="456320.Mvol_0799"/>
<dbReference type="GO" id="GO:0046872">
    <property type="term" value="F:metal ion binding"/>
    <property type="evidence" value="ECO:0007669"/>
    <property type="project" value="UniProtKB-KW"/>
</dbReference>
<evidence type="ECO:0000313" key="9">
    <source>
        <dbReference type="EMBL" id="ADI36458.1"/>
    </source>
</evidence>
<feature type="domain" description="4Fe-4S ferredoxin-type" evidence="8">
    <location>
        <begin position="188"/>
        <end position="226"/>
    </location>
</feature>
<dbReference type="eggNOG" id="arCOG02772">
    <property type="taxonomic scope" value="Archaea"/>
</dbReference>
<evidence type="ECO:0000256" key="1">
    <source>
        <dbReference type="ARBA" id="ARBA00022448"/>
    </source>
</evidence>
<dbReference type="PANTHER" id="PTHR30176:SF3">
    <property type="entry name" value="FERREDOXIN-TYPE PROTEIN NAPH"/>
    <property type="match status" value="1"/>
</dbReference>
<keyword evidence="1" id="KW-0813">Transport</keyword>
<dbReference type="Proteomes" id="UP000007722">
    <property type="component" value="Chromosome"/>
</dbReference>
<organism evidence="9 10">
    <name type="scientific">Methanococcus voltae (strain ATCC BAA-1334 / A3)</name>
    <dbReference type="NCBI Taxonomy" id="456320"/>
    <lineage>
        <taxon>Archaea</taxon>
        <taxon>Methanobacteriati</taxon>
        <taxon>Methanobacteriota</taxon>
        <taxon>Methanomada group</taxon>
        <taxon>Methanococci</taxon>
        <taxon>Methanococcales</taxon>
        <taxon>Methanococcaceae</taxon>
        <taxon>Methanococcus</taxon>
    </lineage>
</organism>
<dbReference type="GO" id="GO:0051539">
    <property type="term" value="F:4 iron, 4 sulfur cluster binding"/>
    <property type="evidence" value="ECO:0007669"/>
    <property type="project" value="UniProtKB-KW"/>
</dbReference>
<keyword evidence="6" id="KW-0411">Iron-sulfur</keyword>
<keyword evidence="4" id="KW-0249">Electron transport</keyword>
<dbReference type="InterPro" id="IPR051684">
    <property type="entry name" value="Electron_Trans/Redox"/>
</dbReference>
<dbReference type="InParanoid" id="D7DTJ8"/>
<protein>
    <recommendedName>
        <fullName evidence="8">4Fe-4S ferredoxin-type domain-containing protein</fullName>
    </recommendedName>
</protein>
<sequence length="251" mass="29019">MNSKDDKPETNSEKNKYTNKDIKSLKKKLLLKNMYTKLIKYGIFLVSIPSLAIIVFRCPYIVPFVVCDMCPVVDCPSRHLRKPVFALILGYLAITRVDFCGRVCPYGTLNDVLYKIRTKIFKGNFKTNKEYKIIFNVIKYLIFTFAVIALLMGDPRFYSPIRTGSLLNSIWITLISGNNAYYGRLYLILLGLVLSMIIARFWCRYMCPYGTGIQALKKLYRKVIKKENNKTKENKENKENNACSKCTSCKK</sequence>
<dbReference type="KEGG" id="mvo:Mvol_0799"/>
<reference evidence="9 10" key="1">
    <citation type="submission" date="2010-05" db="EMBL/GenBank/DDBJ databases">
        <title>Complete sequence of Methanococcus voltae A3.</title>
        <authorList>
            <consortium name="US DOE Joint Genome Institute"/>
            <person name="Lucas S."/>
            <person name="Copeland A."/>
            <person name="Lapidus A."/>
            <person name="Cheng J.-F."/>
            <person name="Bruce D."/>
            <person name="Goodwin L."/>
            <person name="Pitluck S."/>
            <person name="Lowry S."/>
            <person name="Clum A."/>
            <person name="Land M."/>
            <person name="Hauser L."/>
            <person name="Kyrpides N."/>
            <person name="Mikhailova N."/>
            <person name="Whitman W.B."/>
            <person name="Woyke T."/>
        </authorList>
    </citation>
    <scope>NUCLEOTIDE SEQUENCE [LARGE SCALE GENOMIC DNA]</scope>
    <source>
        <strain evidence="10">ATCC BAA-1334 / A3</strain>
    </source>
</reference>
<keyword evidence="5" id="KW-0408">Iron</keyword>
<keyword evidence="7" id="KW-0472">Membrane</keyword>
<evidence type="ECO:0000256" key="5">
    <source>
        <dbReference type="ARBA" id="ARBA00023004"/>
    </source>
</evidence>